<reference evidence="1 2" key="1">
    <citation type="submission" date="2019-06" db="EMBL/GenBank/DDBJ databases">
        <title>Draft genomes of female and male turbot (Scophthalmus maximus).</title>
        <authorList>
            <person name="Xu H."/>
            <person name="Xu X.-W."/>
            <person name="Shao C."/>
            <person name="Chen S."/>
        </authorList>
    </citation>
    <scope>NUCLEOTIDE SEQUENCE [LARGE SCALE GENOMIC DNA]</scope>
    <source>
        <strain evidence="1">Ysfricsl-2016a</strain>
        <tissue evidence="1">Blood</tissue>
    </source>
</reference>
<name>A0A6A4RUJ7_SCOMX</name>
<dbReference type="AlphaFoldDB" id="A0A6A4RUJ7"/>
<gene>
    <name evidence="1" type="ORF">F2P81_025104</name>
</gene>
<comment type="caution">
    <text evidence="1">The sequence shown here is derived from an EMBL/GenBank/DDBJ whole genome shotgun (WGS) entry which is preliminary data.</text>
</comment>
<accession>A0A6A4RUJ7</accession>
<dbReference type="EMBL" id="VEVO01000024">
    <property type="protein sequence ID" value="KAF0022712.1"/>
    <property type="molecule type" value="Genomic_DNA"/>
</dbReference>
<evidence type="ECO:0000313" key="1">
    <source>
        <dbReference type="EMBL" id="KAF0022712.1"/>
    </source>
</evidence>
<protein>
    <submittedName>
        <fullName evidence="1">Uncharacterized protein</fullName>
    </submittedName>
</protein>
<proteinExistence type="predicted"/>
<evidence type="ECO:0000313" key="2">
    <source>
        <dbReference type="Proteomes" id="UP000438429"/>
    </source>
</evidence>
<organism evidence="1 2">
    <name type="scientific">Scophthalmus maximus</name>
    <name type="common">Turbot</name>
    <name type="synonym">Psetta maxima</name>
    <dbReference type="NCBI Taxonomy" id="52904"/>
    <lineage>
        <taxon>Eukaryota</taxon>
        <taxon>Metazoa</taxon>
        <taxon>Chordata</taxon>
        <taxon>Craniata</taxon>
        <taxon>Vertebrata</taxon>
        <taxon>Euteleostomi</taxon>
        <taxon>Actinopterygii</taxon>
        <taxon>Neopterygii</taxon>
        <taxon>Teleostei</taxon>
        <taxon>Neoteleostei</taxon>
        <taxon>Acanthomorphata</taxon>
        <taxon>Carangaria</taxon>
        <taxon>Pleuronectiformes</taxon>
        <taxon>Pleuronectoidei</taxon>
        <taxon>Scophthalmidae</taxon>
        <taxon>Scophthalmus</taxon>
    </lineage>
</organism>
<dbReference type="Proteomes" id="UP000438429">
    <property type="component" value="Unassembled WGS sequence"/>
</dbReference>
<sequence length="86" mass="10008">MSILSDLKKGLRITMRKSTGLVFNIRRILPIRATCGKRFESQLQCELNYVGSPLCCRGFDCGALITLHQKREYCFSLFWTINIYNR</sequence>